<comment type="caution">
    <text evidence="2">The sequence shown here is derived from an EMBL/GenBank/DDBJ whole genome shotgun (WGS) entry which is preliminary data.</text>
</comment>
<dbReference type="EMBL" id="JAAMOB010000004">
    <property type="protein sequence ID" value="KAF4114295.1"/>
    <property type="molecule type" value="Genomic_DNA"/>
</dbReference>
<feature type="compositionally biased region" description="Basic and acidic residues" evidence="1">
    <location>
        <begin position="93"/>
        <end position="102"/>
    </location>
</feature>
<evidence type="ECO:0000313" key="2">
    <source>
        <dbReference type="EMBL" id="KAF4114295.1"/>
    </source>
</evidence>
<keyword evidence="3" id="KW-1185">Reference proteome</keyword>
<accession>A0A7J6D5E6</accession>
<sequence length="163" mass="18407">MSLGGRCIGEYSRERRLPELTPVSNLAREKWTGDQTTDCVDSQRDWSLDTVSLEEKVSVPPQLEKLLLNGFLSRRGSQLQTMLTMCLGQPPGGERRERKEDIAQGLPQKRPKKCKPLTCSLCQQPKTKDYGHSQYGGKFFCSSYEGKTVELWLAEQRSIAAPK</sequence>
<feature type="region of interest" description="Disordered" evidence="1">
    <location>
        <begin position="88"/>
        <end position="111"/>
    </location>
</feature>
<organism evidence="2 3">
    <name type="scientific">Onychostoma macrolepis</name>
    <dbReference type="NCBI Taxonomy" id="369639"/>
    <lineage>
        <taxon>Eukaryota</taxon>
        <taxon>Metazoa</taxon>
        <taxon>Chordata</taxon>
        <taxon>Craniata</taxon>
        <taxon>Vertebrata</taxon>
        <taxon>Euteleostomi</taxon>
        <taxon>Actinopterygii</taxon>
        <taxon>Neopterygii</taxon>
        <taxon>Teleostei</taxon>
        <taxon>Ostariophysi</taxon>
        <taxon>Cypriniformes</taxon>
        <taxon>Cyprinidae</taxon>
        <taxon>Acrossocheilinae</taxon>
        <taxon>Onychostoma</taxon>
    </lineage>
</organism>
<proteinExistence type="predicted"/>
<name>A0A7J6D5E6_9TELE</name>
<gene>
    <name evidence="2" type="ORF">G5714_004518</name>
</gene>
<dbReference type="AlphaFoldDB" id="A0A7J6D5E6"/>
<evidence type="ECO:0000256" key="1">
    <source>
        <dbReference type="SAM" id="MobiDB-lite"/>
    </source>
</evidence>
<evidence type="ECO:0000313" key="3">
    <source>
        <dbReference type="Proteomes" id="UP000579812"/>
    </source>
</evidence>
<reference evidence="2 3" key="1">
    <citation type="submission" date="2020-04" db="EMBL/GenBank/DDBJ databases">
        <title>Chromosome-level genome assembly of a cyprinid fish Onychostoma macrolepis by integration of Nanopore Sequencing, Bionano and Hi-C technology.</title>
        <authorList>
            <person name="Wang D."/>
        </authorList>
    </citation>
    <scope>NUCLEOTIDE SEQUENCE [LARGE SCALE GENOMIC DNA]</scope>
    <source>
        <strain evidence="2">SWU-2019</strain>
        <tissue evidence="2">Muscle</tissue>
    </source>
</reference>
<dbReference type="Proteomes" id="UP000579812">
    <property type="component" value="Unassembled WGS sequence"/>
</dbReference>
<protein>
    <submittedName>
        <fullName evidence="2">Uncharacterized protein</fullName>
    </submittedName>
</protein>